<protein>
    <recommendedName>
        <fullName evidence="3 10">Beta sliding clamp</fullName>
    </recommendedName>
</protein>
<evidence type="ECO:0000256" key="4">
    <source>
        <dbReference type="ARBA" id="ARBA00022490"/>
    </source>
</evidence>
<dbReference type="Gene3D" id="3.70.10.10">
    <property type="match status" value="1"/>
</dbReference>
<comment type="subunit">
    <text evidence="10">Forms a ring-shaped head-to-tail homodimer around DNA.</text>
</comment>
<dbReference type="Proteomes" id="UP000785625">
    <property type="component" value="Unassembled WGS sequence"/>
</dbReference>
<sequence length="378" mass="41365">MKFTINRVSFINELNNVLRAISSKTTIPILTGIKIVVEDNQVVLTGSNADITIQTTLSVTNGETALTIEEPGAIVLPARFFSEIVKKLPDKEVTIEIRDGFQAKISSGNAEFKINGQDANNYPHLPEIENAATIAVPADLLRDVIEQTRIAVSKQESRPILTGIHVKFADNQLTAVATDSHRLAQRKVALPTGDQTYDVVIPGNSMTELARMIADVKDDVQVQIAENQVLFQFGNALFYSRLLEGMYPETSRLIPETADTTIELDAGKFLAAIDRASLLSHQGHNNVVKLTIDPDNNVANISGDSADVGNVEENISADKIEGAKLEISFNPDYMSDALKSFGQTTVLISFTSPLRPFTLVPTEDQENFVQLITPVRTF</sequence>
<keyword evidence="6 10" id="KW-0548">Nucleotidyltransferase</keyword>
<proteinExistence type="inferred from homology"/>
<evidence type="ECO:0000256" key="10">
    <source>
        <dbReference type="PIRNR" id="PIRNR000804"/>
    </source>
</evidence>
<dbReference type="Pfam" id="PF02767">
    <property type="entry name" value="DNA_pol3_beta_2"/>
    <property type="match status" value="1"/>
</dbReference>
<dbReference type="GO" id="GO:0003887">
    <property type="term" value="F:DNA-directed DNA polymerase activity"/>
    <property type="evidence" value="ECO:0007669"/>
    <property type="project" value="UniProtKB-EC"/>
</dbReference>
<evidence type="ECO:0000313" key="14">
    <source>
        <dbReference type="EMBL" id="MBM6940454.1"/>
    </source>
</evidence>
<keyword evidence="15" id="KW-1185">Reference proteome</keyword>
<keyword evidence="7 10" id="KW-0235">DNA replication</keyword>
<feature type="domain" description="DNA polymerase III beta sliding clamp central" evidence="12">
    <location>
        <begin position="136"/>
        <end position="249"/>
    </location>
</feature>
<dbReference type="InterPro" id="IPR001001">
    <property type="entry name" value="DNA_polIII_beta"/>
</dbReference>
<evidence type="ECO:0000313" key="15">
    <source>
        <dbReference type="Proteomes" id="UP000785625"/>
    </source>
</evidence>
<keyword evidence="4 10" id="KW-0963">Cytoplasm</keyword>
<dbReference type="NCBIfam" id="TIGR00663">
    <property type="entry name" value="dnan"/>
    <property type="match status" value="1"/>
</dbReference>
<dbReference type="PANTHER" id="PTHR30478">
    <property type="entry name" value="DNA POLYMERASE III SUBUNIT BETA"/>
    <property type="match status" value="1"/>
</dbReference>
<comment type="subcellular location">
    <subcellularLocation>
        <location evidence="1 10">Cytoplasm</location>
    </subcellularLocation>
</comment>
<evidence type="ECO:0000256" key="7">
    <source>
        <dbReference type="ARBA" id="ARBA00022705"/>
    </source>
</evidence>
<accession>A0ABS2GYV3</accession>
<evidence type="ECO:0000256" key="5">
    <source>
        <dbReference type="ARBA" id="ARBA00022679"/>
    </source>
</evidence>
<gene>
    <name evidence="14" type="primary">dnaN</name>
    <name evidence="14" type="ORF">H5975_02930</name>
</gene>
<evidence type="ECO:0000259" key="11">
    <source>
        <dbReference type="Pfam" id="PF00712"/>
    </source>
</evidence>
<comment type="similarity">
    <text evidence="2 10">Belongs to the beta sliding clamp family.</text>
</comment>
<dbReference type="InterPro" id="IPR022637">
    <property type="entry name" value="DNA_polIII_beta_cen"/>
</dbReference>
<dbReference type="Pfam" id="PF00712">
    <property type="entry name" value="DNA_pol3_beta"/>
    <property type="match status" value="1"/>
</dbReference>
<dbReference type="SUPFAM" id="SSF55979">
    <property type="entry name" value="DNA clamp"/>
    <property type="match status" value="3"/>
</dbReference>
<comment type="caution">
    <text evidence="14">The sequence shown here is derived from an EMBL/GenBank/DDBJ whole genome shotgun (WGS) entry which is preliminary data.</text>
</comment>
<keyword evidence="8 10" id="KW-0239">DNA-directed DNA polymerase</keyword>
<evidence type="ECO:0000256" key="2">
    <source>
        <dbReference type="ARBA" id="ARBA00010752"/>
    </source>
</evidence>
<organism evidence="14 15">
    <name type="scientific">Limosilactobacillus coleohominis</name>
    <dbReference type="NCBI Taxonomy" id="181675"/>
    <lineage>
        <taxon>Bacteria</taxon>
        <taxon>Bacillati</taxon>
        <taxon>Bacillota</taxon>
        <taxon>Bacilli</taxon>
        <taxon>Lactobacillales</taxon>
        <taxon>Lactobacillaceae</taxon>
        <taxon>Limosilactobacillus</taxon>
    </lineage>
</organism>
<dbReference type="EMBL" id="JACJKU010000018">
    <property type="protein sequence ID" value="MBM6940454.1"/>
    <property type="molecule type" value="Genomic_DNA"/>
</dbReference>
<evidence type="ECO:0000256" key="8">
    <source>
        <dbReference type="ARBA" id="ARBA00022932"/>
    </source>
</evidence>
<evidence type="ECO:0000256" key="3">
    <source>
        <dbReference type="ARBA" id="ARBA00021035"/>
    </source>
</evidence>
<feature type="domain" description="DNA polymerase III beta sliding clamp N-terminal" evidence="11">
    <location>
        <begin position="1"/>
        <end position="126"/>
    </location>
</feature>
<dbReference type="Gene3D" id="3.10.150.10">
    <property type="entry name" value="DNA Polymerase III, subunit A, domain 2"/>
    <property type="match status" value="1"/>
</dbReference>
<dbReference type="Pfam" id="PF02768">
    <property type="entry name" value="DNA_pol3_beta_3"/>
    <property type="match status" value="1"/>
</dbReference>
<feature type="domain" description="DNA polymerase III beta sliding clamp C-terminal" evidence="13">
    <location>
        <begin position="252"/>
        <end position="376"/>
    </location>
</feature>
<dbReference type="PIRSF" id="PIRSF000804">
    <property type="entry name" value="DNA_pol_III_b"/>
    <property type="match status" value="1"/>
</dbReference>
<dbReference type="CDD" id="cd00140">
    <property type="entry name" value="beta_clamp"/>
    <property type="match status" value="1"/>
</dbReference>
<evidence type="ECO:0000256" key="9">
    <source>
        <dbReference type="ARBA" id="ARBA00023125"/>
    </source>
</evidence>
<evidence type="ECO:0000259" key="12">
    <source>
        <dbReference type="Pfam" id="PF02767"/>
    </source>
</evidence>
<evidence type="ECO:0000259" key="13">
    <source>
        <dbReference type="Pfam" id="PF02768"/>
    </source>
</evidence>
<dbReference type="RefSeq" id="WP_178662290.1">
    <property type="nucleotide sequence ID" value="NZ_CALVGD010000068.1"/>
</dbReference>
<evidence type="ECO:0000256" key="6">
    <source>
        <dbReference type="ARBA" id="ARBA00022695"/>
    </source>
</evidence>
<dbReference type="InterPro" id="IPR022635">
    <property type="entry name" value="DNA_polIII_beta_C"/>
</dbReference>
<keyword evidence="9" id="KW-0238">DNA-binding</keyword>
<dbReference type="InterPro" id="IPR046938">
    <property type="entry name" value="DNA_clamp_sf"/>
</dbReference>
<comment type="function">
    <text evidence="10">Confers DNA tethering and processivity to DNA polymerases and other proteins. Acts as a clamp, forming a ring around DNA (a reaction catalyzed by the clamp-loading complex) which diffuses in an ATP-independent manner freely and bidirectionally along dsDNA. Initially characterized for its ability to contact the catalytic subunit of DNA polymerase III (Pol III), a complex, multichain enzyme responsible for most of the replicative synthesis in bacteria; Pol III exhibits 3'-5' exonuclease proofreading activity. The beta chain is required for initiation of replication as well as for processivity of DNA replication.</text>
</comment>
<dbReference type="InterPro" id="IPR022634">
    <property type="entry name" value="DNA_polIII_beta_N"/>
</dbReference>
<dbReference type="PANTHER" id="PTHR30478:SF0">
    <property type="entry name" value="BETA SLIDING CLAMP"/>
    <property type="match status" value="1"/>
</dbReference>
<dbReference type="SMART" id="SM00480">
    <property type="entry name" value="POL3Bc"/>
    <property type="match status" value="1"/>
</dbReference>
<evidence type="ECO:0000256" key="1">
    <source>
        <dbReference type="ARBA" id="ARBA00004496"/>
    </source>
</evidence>
<name>A0ABS2GYV3_9LACO</name>
<reference evidence="14 15" key="1">
    <citation type="journal article" date="2021" name="Sci. Rep.">
        <title>The distribution of antibiotic resistance genes in chicken gut microbiota commensals.</title>
        <authorList>
            <person name="Juricova H."/>
            <person name="Matiasovicova J."/>
            <person name="Kubasova T."/>
            <person name="Cejkova D."/>
            <person name="Rychlik I."/>
        </authorList>
    </citation>
    <scope>NUCLEOTIDE SEQUENCE [LARGE SCALE GENOMIC DNA]</scope>
    <source>
        <strain evidence="14 15">An574</strain>
    </source>
</reference>
<keyword evidence="5 10" id="KW-0808">Transferase</keyword>